<dbReference type="Gene3D" id="3.20.20.140">
    <property type="entry name" value="Metal-dependent hydrolases"/>
    <property type="match status" value="1"/>
</dbReference>
<reference evidence="2 3" key="1">
    <citation type="submission" date="2020-07" db="EMBL/GenBank/DDBJ databases">
        <title>Genomic Encyclopedia of Type Strains, Phase IV (KMG-V): Genome sequencing to study the core and pangenomes of soil and plant-associated prokaryotes.</title>
        <authorList>
            <person name="Whitman W."/>
        </authorList>
    </citation>
    <scope>NUCLEOTIDE SEQUENCE [LARGE SCALE GENOMIC DNA]</scope>
    <source>
        <strain evidence="2 3">SAS40</strain>
    </source>
</reference>
<dbReference type="PANTHER" id="PTHR35563:SF2">
    <property type="entry name" value="BARREL METAL-DEPENDENT HYDROLASE, PUTATIVE (AFU_ORTHOLOGUE AFUA_1G16240)-RELATED"/>
    <property type="match status" value="1"/>
</dbReference>
<evidence type="ECO:0000313" key="3">
    <source>
        <dbReference type="Proteomes" id="UP000542125"/>
    </source>
</evidence>
<organism evidence="2 3">
    <name type="scientific">Pigmentiphaga litoralis</name>
    <dbReference type="NCBI Taxonomy" id="516702"/>
    <lineage>
        <taxon>Bacteria</taxon>
        <taxon>Pseudomonadati</taxon>
        <taxon>Pseudomonadota</taxon>
        <taxon>Betaproteobacteria</taxon>
        <taxon>Burkholderiales</taxon>
        <taxon>Alcaligenaceae</taxon>
        <taxon>Pigmentiphaga</taxon>
    </lineage>
</organism>
<sequence>MAVVKSSVSSPSIDTHFHVFPADADAVPGARYRPAYAATHEQWEALAQPCGVRAGVLVQPSFLGADNRALLDVLARAPHMRGVVQLRPDTSADEVASLHAAGVRGVRWNMAGRVNDEAWSHPHWPALLAQVASLGWHLEVHGDVGGMPAALARLPDLASTGIRLVLDHFGKPDPARGSTCATFTAAMSLADHHPVYVKCSAAYRLQGQDPAALLRRWASLLGTDRLLWGSDWPCTNFEPDADYEALHALPSAWAEELGEDVPWDANARKVFYDGEAG</sequence>
<dbReference type="RefSeq" id="WP_179588924.1">
    <property type="nucleotide sequence ID" value="NZ_JACBYR010000002.1"/>
</dbReference>
<name>A0A7Y9IXH3_9BURK</name>
<proteinExistence type="predicted"/>
<evidence type="ECO:0000313" key="2">
    <source>
        <dbReference type="EMBL" id="NYE84892.1"/>
    </source>
</evidence>
<protein>
    <submittedName>
        <fullName evidence="2">Putative TIM-barrel fold metal-dependent hydrolase</fullName>
    </submittedName>
</protein>
<evidence type="ECO:0000259" key="1">
    <source>
        <dbReference type="Pfam" id="PF04909"/>
    </source>
</evidence>
<feature type="domain" description="Amidohydrolase-related" evidence="1">
    <location>
        <begin position="13"/>
        <end position="271"/>
    </location>
</feature>
<dbReference type="Proteomes" id="UP000542125">
    <property type="component" value="Unassembled WGS sequence"/>
</dbReference>
<accession>A0A7Y9IXH3</accession>
<dbReference type="GO" id="GO:0016787">
    <property type="term" value="F:hydrolase activity"/>
    <property type="evidence" value="ECO:0007669"/>
    <property type="project" value="UniProtKB-KW"/>
</dbReference>
<keyword evidence="3" id="KW-1185">Reference proteome</keyword>
<dbReference type="PANTHER" id="PTHR35563">
    <property type="entry name" value="BARREL METAL-DEPENDENT HYDROLASE, PUTATIVE (AFU_ORTHOLOGUE AFUA_1G16240)-RELATED"/>
    <property type="match status" value="1"/>
</dbReference>
<keyword evidence="2" id="KW-0378">Hydrolase</keyword>
<dbReference type="AlphaFoldDB" id="A0A7Y9IXH3"/>
<dbReference type="InterPro" id="IPR052358">
    <property type="entry name" value="Aro_Compnd_Degr_Hydrolases"/>
</dbReference>
<dbReference type="InterPro" id="IPR032466">
    <property type="entry name" value="Metal_Hydrolase"/>
</dbReference>
<dbReference type="SUPFAM" id="SSF51556">
    <property type="entry name" value="Metallo-dependent hydrolases"/>
    <property type="match status" value="1"/>
</dbReference>
<dbReference type="EMBL" id="JACBYR010000002">
    <property type="protein sequence ID" value="NYE84892.1"/>
    <property type="molecule type" value="Genomic_DNA"/>
</dbReference>
<dbReference type="Pfam" id="PF04909">
    <property type="entry name" value="Amidohydro_2"/>
    <property type="match status" value="1"/>
</dbReference>
<comment type="caution">
    <text evidence="2">The sequence shown here is derived from an EMBL/GenBank/DDBJ whole genome shotgun (WGS) entry which is preliminary data.</text>
</comment>
<gene>
    <name evidence="2" type="ORF">FHW18_004199</name>
</gene>
<dbReference type="InterPro" id="IPR006680">
    <property type="entry name" value="Amidohydro-rel"/>
</dbReference>